<protein>
    <submittedName>
        <fullName evidence="1">Uncharacterized protein</fullName>
    </submittedName>
</protein>
<accession>A0A9E7HIL4</accession>
<proteinExistence type="predicted"/>
<name>A0A9E7HIL4_9LILI</name>
<dbReference type="Proteomes" id="UP001055439">
    <property type="component" value="Chromosome 8"/>
</dbReference>
<dbReference type="AlphaFoldDB" id="A0A9E7HIL4"/>
<reference evidence="1" key="1">
    <citation type="submission" date="2022-05" db="EMBL/GenBank/DDBJ databases">
        <title>The Musa troglodytarum L. genome provides insights into the mechanism of non-climacteric behaviour and enrichment of carotenoids.</title>
        <authorList>
            <person name="Wang J."/>
        </authorList>
    </citation>
    <scope>NUCLEOTIDE SEQUENCE</scope>
    <source>
        <tissue evidence="1">Leaf</tissue>
    </source>
</reference>
<sequence length="57" mass="6646">MRKMRIRRRQMKILILTQTNCLELHGAHVSDDSPCRDALIFSHRRPPNDIHNPSVVA</sequence>
<keyword evidence="2" id="KW-1185">Reference proteome</keyword>
<evidence type="ECO:0000313" key="2">
    <source>
        <dbReference type="Proteomes" id="UP001055439"/>
    </source>
</evidence>
<dbReference type="EMBL" id="CP097510">
    <property type="protein sequence ID" value="URE30348.1"/>
    <property type="molecule type" value="Genomic_DNA"/>
</dbReference>
<evidence type="ECO:0000313" key="1">
    <source>
        <dbReference type="EMBL" id="URE30348.1"/>
    </source>
</evidence>
<gene>
    <name evidence="1" type="ORF">MUK42_36065</name>
</gene>
<organism evidence="1 2">
    <name type="scientific">Musa troglodytarum</name>
    <name type="common">fe'i banana</name>
    <dbReference type="NCBI Taxonomy" id="320322"/>
    <lineage>
        <taxon>Eukaryota</taxon>
        <taxon>Viridiplantae</taxon>
        <taxon>Streptophyta</taxon>
        <taxon>Embryophyta</taxon>
        <taxon>Tracheophyta</taxon>
        <taxon>Spermatophyta</taxon>
        <taxon>Magnoliopsida</taxon>
        <taxon>Liliopsida</taxon>
        <taxon>Zingiberales</taxon>
        <taxon>Musaceae</taxon>
        <taxon>Musa</taxon>
    </lineage>
</organism>